<keyword evidence="4 8" id="KW-0547">Nucleotide-binding</keyword>
<dbReference type="FunFam" id="3.40.50.1440:FF:000023">
    <property type="entry name" value="Cell division protein FtsZ"/>
    <property type="match status" value="1"/>
</dbReference>
<evidence type="ECO:0000259" key="12">
    <source>
        <dbReference type="SMART" id="SM00864"/>
    </source>
</evidence>
<dbReference type="GO" id="GO:0005525">
    <property type="term" value="F:GTP binding"/>
    <property type="evidence" value="ECO:0007669"/>
    <property type="project" value="UniProtKB-UniRule"/>
</dbReference>
<dbReference type="SUPFAM" id="SSF52490">
    <property type="entry name" value="Tubulin nucleotide-binding domain-like"/>
    <property type="match status" value="1"/>
</dbReference>
<dbReference type="PANTHER" id="PTHR30314:SF3">
    <property type="entry name" value="MITOCHONDRIAL DIVISION PROTEIN FSZA"/>
    <property type="match status" value="1"/>
</dbReference>
<evidence type="ECO:0000256" key="1">
    <source>
        <dbReference type="ARBA" id="ARBA00009690"/>
    </source>
</evidence>
<dbReference type="InterPro" id="IPR020805">
    <property type="entry name" value="Cell_div_FtsZ_CS"/>
</dbReference>
<dbReference type="SUPFAM" id="SSF55307">
    <property type="entry name" value="Tubulin C-terminal domain-like"/>
    <property type="match status" value="1"/>
</dbReference>
<dbReference type="Pfam" id="PF12327">
    <property type="entry name" value="FtsZ_C"/>
    <property type="match status" value="1"/>
</dbReference>
<dbReference type="EMBL" id="JWHL01000003">
    <property type="protein sequence ID" value="MBR1368583.1"/>
    <property type="molecule type" value="Genomic_DNA"/>
</dbReference>
<dbReference type="InterPro" id="IPR003008">
    <property type="entry name" value="Tubulin_FtsZ_GTPase"/>
</dbReference>
<evidence type="ECO:0000256" key="8">
    <source>
        <dbReference type="HAMAP-Rule" id="MF_00909"/>
    </source>
</evidence>
<dbReference type="PANTHER" id="PTHR30314">
    <property type="entry name" value="CELL DIVISION PROTEIN FTSZ-RELATED"/>
    <property type="match status" value="1"/>
</dbReference>
<dbReference type="InterPro" id="IPR018316">
    <property type="entry name" value="Tubulin/FtsZ_2-layer-sand-dom"/>
</dbReference>
<evidence type="ECO:0000256" key="6">
    <source>
        <dbReference type="ARBA" id="ARBA00023210"/>
    </source>
</evidence>
<dbReference type="HAMAP" id="MF_00909">
    <property type="entry name" value="FtsZ"/>
    <property type="match status" value="1"/>
</dbReference>
<dbReference type="InterPro" id="IPR008280">
    <property type="entry name" value="Tub_FtsZ_C"/>
</dbReference>
<evidence type="ECO:0000256" key="4">
    <source>
        <dbReference type="ARBA" id="ARBA00022741"/>
    </source>
</evidence>
<dbReference type="InterPro" id="IPR024757">
    <property type="entry name" value="FtsZ_C"/>
</dbReference>
<dbReference type="InterPro" id="IPR036525">
    <property type="entry name" value="Tubulin/FtsZ_GTPase_sf"/>
</dbReference>
<keyword evidence="3 8" id="KW-0132">Cell division</keyword>
<evidence type="ECO:0000256" key="2">
    <source>
        <dbReference type="ARBA" id="ARBA00022490"/>
    </source>
</evidence>
<feature type="binding site" evidence="8">
    <location>
        <position position="190"/>
    </location>
    <ligand>
        <name>GTP</name>
        <dbReference type="ChEBI" id="CHEBI:37565"/>
    </ligand>
</feature>
<accession>A0A8J7W9A2</accession>
<gene>
    <name evidence="8" type="primary">ftsZ</name>
    <name evidence="14" type="ORF">RJ53_03320</name>
</gene>
<dbReference type="Gene3D" id="3.40.50.1440">
    <property type="entry name" value="Tubulin/FtsZ, GTPase domain"/>
    <property type="match status" value="1"/>
</dbReference>
<keyword evidence="6 8" id="KW-0717">Septation</keyword>
<evidence type="ECO:0000313" key="14">
    <source>
        <dbReference type="EMBL" id="MBR1368583.1"/>
    </source>
</evidence>
<comment type="subunit">
    <text evidence="8">Homodimer. Polymerizes to form a dynamic ring structure in a strictly GTP-dependent manner. Interacts directly with several other division proteins.</text>
</comment>
<evidence type="ECO:0000256" key="3">
    <source>
        <dbReference type="ARBA" id="ARBA00022618"/>
    </source>
</evidence>
<dbReference type="CDD" id="cd02201">
    <property type="entry name" value="FtsZ_type1"/>
    <property type="match status" value="1"/>
</dbReference>
<sequence length="389" mass="41563">MRSIVEEALSRKKMEEAEETGSHPSSYEGSSVVDAPERSVHVGDMEDDDFDDILQSLRTIITVVGCGGGGSNTITRMFEENIHGARMIAVNTDAQHLAMTRADKRILIGRQTTKGLGAGAVPRRGEEAAIESEDDIHKNIAGSHMVFVTAGLGGGTGTGSAPIVAKAAREEGALTIAVVTLPFTAEGANRMDNAELGLEYLRDVADTVIVVPNDRLLEVVPRLPLSTAFKVADEVLMKAVKGITELITLPGLVNLDFADVRSVMEQGGIAMIGMGESDSEDKAIDSVKKALRSPLLDVDISGATAALVNVVGGPDMTMSEAEGVVQEIYERIDPNARIIWGAQIDPAMQNRMRTMLIVTGVQSPQIYGKADYAPGSSRLQKQYDIDFLK</sequence>
<dbReference type="NCBIfam" id="TIGR00065">
    <property type="entry name" value="ftsZ"/>
    <property type="match status" value="1"/>
</dbReference>
<feature type="binding site" evidence="8">
    <location>
        <begin position="68"/>
        <end position="72"/>
    </location>
    <ligand>
        <name>GTP</name>
        <dbReference type="ChEBI" id="CHEBI:37565"/>
    </ligand>
</feature>
<evidence type="ECO:0000256" key="10">
    <source>
        <dbReference type="RuleBase" id="RU003360"/>
    </source>
</evidence>
<reference evidence="14" key="1">
    <citation type="submission" date="2014-12" db="EMBL/GenBank/DDBJ databases">
        <authorList>
            <person name="Huang H.-H."/>
            <person name="Chen S.-C."/>
            <person name="Lai M.-C."/>
        </authorList>
    </citation>
    <scope>NUCLEOTIDE SEQUENCE</scope>
    <source>
        <strain evidence="14">K1F9705b</strain>
    </source>
</reference>
<comment type="function">
    <text evidence="8">Essential cell division protein that forms a contractile ring structure (Z ring) at the future cell division site. The regulation of the ring assembly controls the timing and the location of cell division. One of the functions of the FtsZ ring is to recruit other cell division proteins to the septum to produce a new cell wall between the dividing cells. Binds GTP and shows GTPase activity.</text>
</comment>
<feature type="domain" description="Tubulin/FtsZ 2-layer sandwich" evidence="13">
    <location>
        <begin position="253"/>
        <end position="370"/>
    </location>
</feature>
<dbReference type="Proteomes" id="UP000730161">
    <property type="component" value="Unassembled WGS sequence"/>
</dbReference>
<organism evidence="14 15">
    <name type="scientific">Methanocalculus chunghsingensis</name>
    <dbReference type="NCBI Taxonomy" id="156457"/>
    <lineage>
        <taxon>Archaea</taxon>
        <taxon>Methanobacteriati</taxon>
        <taxon>Methanobacteriota</taxon>
        <taxon>Stenosarchaea group</taxon>
        <taxon>Methanomicrobia</taxon>
        <taxon>Methanomicrobiales</taxon>
        <taxon>Methanocalculaceae</taxon>
        <taxon>Methanocalculus</taxon>
    </lineage>
</organism>
<dbReference type="GO" id="GO:0005737">
    <property type="term" value="C:cytoplasm"/>
    <property type="evidence" value="ECO:0007669"/>
    <property type="project" value="UniProtKB-SubCell"/>
</dbReference>
<keyword evidence="15" id="KW-1185">Reference proteome</keyword>
<feature type="domain" description="Tubulin/FtsZ GTPase" evidence="12">
    <location>
        <begin position="60"/>
        <end position="251"/>
    </location>
</feature>
<comment type="subcellular location">
    <subcellularLocation>
        <location evidence="8">Cytoplasm</location>
    </subcellularLocation>
    <text evidence="8">Assembles at midcell at the inner surface of the cytoplasmic membrane.</text>
</comment>
<evidence type="ECO:0000256" key="5">
    <source>
        <dbReference type="ARBA" id="ARBA00023134"/>
    </source>
</evidence>
<feature type="region of interest" description="Disordered" evidence="11">
    <location>
        <begin position="1"/>
        <end position="34"/>
    </location>
</feature>
<evidence type="ECO:0000256" key="9">
    <source>
        <dbReference type="NCBIfam" id="TIGR00065"/>
    </source>
</evidence>
<feature type="binding site" evidence="8">
    <location>
        <position position="233"/>
    </location>
    <ligand>
        <name>GTP</name>
        <dbReference type="ChEBI" id="CHEBI:37565"/>
    </ligand>
</feature>
<dbReference type="PROSITE" id="PS01134">
    <property type="entry name" value="FTSZ_1"/>
    <property type="match status" value="1"/>
</dbReference>
<comment type="similarity">
    <text evidence="1 8 10">Belongs to the FtsZ family.</text>
</comment>
<dbReference type="OrthoDB" id="371908at2157"/>
<dbReference type="SMART" id="SM00864">
    <property type="entry name" value="Tubulin"/>
    <property type="match status" value="1"/>
</dbReference>
<keyword evidence="7 8" id="KW-0131">Cell cycle</keyword>
<dbReference type="AlphaFoldDB" id="A0A8J7W9A2"/>
<feature type="compositionally biased region" description="Basic and acidic residues" evidence="11">
    <location>
        <begin position="1"/>
        <end position="15"/>
    </location>
</feature>
<dbReference type="InterPro" id="IPR045061">
    <property type="entry name" value="FtsZ/CetZ"/>
</dbReference>
<evidence type="ECO:0000256" key="7">
    <source>
        <dbReference type="ARBA" id="ARBA00023306"/>
    </source>
</evidence>
<protein>
    <recommendedName>
        <fullName evidence="8 9">Cell division protein FtsZ</fullName>
    </recommendedName>
</protein>
<evidence type="ECO:0000259" key="13">
    <source>
        <dbReference type="SMART" id="SM00865"/>
    </source>
</evidence>
<proteinExistence type="inferred from homology"/>
<evidence type="ECO:0000256" key="11">
    <source>
        <dbReference type="SAM" id="MobiDB-lite"/>
    </source>
</evidence>
<dbReference type="PRINTS" id="PR00423">
    <property type="entry name" value="CELLDVISFTSZ"/>
</dbReference>
<evidence type="ECO:0000313" key="15">
    <source>
        <dbReference type="Proteomes" id="UP000730161"/>
    </source>
</evidence>
<dbReference type="InterPro" id="IPR000158">
    <property type="entry name" value="Cell_div_FtsZ"/>
</dbReference>
<dbReference type="GO" id="GO:0051258">
    <property type="term" value="P:protein polymerization"/>
    <property type="evidence" value="ECO:0007669"/>
    <property type="project" value="UniProtKB-UniRule"/>
</dbReference>
<name>A0A8J7W9A2_9EURY</name>
<dbReference type="RefSeq" id="WP_211530214.1">
    <property type="nucleotide sequence ID" value="NZ_JWHL01000003.1"/>
</dbReference>
<keyword evidence="2 8" id="KW-0963">Cytoplasm</keyword>
<feature type="binding site" evidence="8">
    <location>
        <position position="186"/>
    </location>
    <ligand>
        <name>GTP</name>
        <dbReference type="ChEBI" id="CHEBI:37565"/>
    </ligand>
</feature>
<comment type="caution">
    <text evidence="14">The sequence shown here is derived from an EMBL/GenBank/DDBJ whole genome shotgun (WGS) entry which is preliminary data.</text>
</comment>
<dbReference type="GO" id="GO:0032153">
    <property type="term" value="C:cell division site"/>
    <property type="evidence" value="ECO:0007669"/>
    <property type="project" value="UniProtKB-UniRule"/>
</dbReference>
<keyword evidence="5 8" id="KW-0342">GTP-binding</keyword>
<dbReference type="GO" id="GO:0003924">
    <property type="term" value="F:GTPase activity"/>
    <property type="evidence" value="ECO:0007669"/>
    <property type="project" value="UniProtKB-UniRule"/>
</dbReference>
<dbReference type="Pfam" id="PF00091">
    <property type="entry name" value="Tubulin"/>
    <property type="match status" value="1"/>
</dbReference>
<dbReference type="GO" id="GO:0043093">
    <property type="term" value="P:FtsZ-dependent cytokinesis"/>
    <property type="evidence" value="ECO:0007669"/>
    <property type="project" value="UniProtKB-UniRule"/>
</dbReference>
<dbReference type="PROSITE" id="PS01135">
    <property type="entry name" value="FTSZ_2"/>
    <property type="match status" value="1"/>
</dbReference>
<dbReference type="SMART" id="SM00865">
    <property type="entry name" value="Tubulin_C"/>
    <property type="match status" value="1"/>
</dbReference>
<feature type="binding site" evidence="8">
    <location>
        <begin position="155"/>
        <end position="157"/>
    </location>
    <ligand>
        <name>GTP</name>
        <dbReference type="ChEBI" id="CHEBI:37565"/>
    </ligand>
</feature>